<dbReference type="EMBL" id="RJUK01000001">
    <property type="protein sequence ID" value="ROQ21687.1"/>
    <property type="molecule type" value="Genomic_DNA"/>
</dbReference>
<dbReference type="RefSeq" id="WP_123638633.1">
    <property type="nucleotide sequence ID" value="NZ_RJUK01000001.1"/>
</dbReference>
<name>A0A3N1P3E9_9GAMM</name>
<proteinExistence type="predicted"/>
<dbReference type="OrthoDB" id="5801496at2"/>
<comment type="caution">
    <text evidence="1">The sequence shown here is derived from an EMBL/GenBank/DDBJ whole genome shotgun (WGS) entry which is preliminary data.</text>
</comment>
<dbReference type="AlphaFoldDB" id="A0A3N1P3E9"/>
<gene>
    <name evidence="1" type="ORF">EDC38_2313</name>
</gene>
<reference evidence="1 2" key="1">
    <citation type="submission" date="2018-11" db="EMBL/GenBank/DDBJ databases">
        <title>Genomic Encyclopedia of Type Strains, Phase IV (KMG-IV): sequencing the most valuable type-strain genomes for metagenomic binning, comparative biology and taxonomic classification.</title>
        <authorList>
            <person name="Goeker M."/>
        </authorList>
    </citation>
    <scope>NUCLEOTIDE SEQUENCE [LARGE SCALE GENOMIC DNA]</scope>
    <source>
        <strain evidence="1 2">DSM 16974</strain>
    </source>
</reference>
<keyword evidence="2" id="KW-1185">Reference proteome</keyword>
<organism evidence="1 2">
    <name type="scientific">Marinimicrobium koreense</name>
    <dbReference type="NCBI Taxonomy" id="306545"/>
    <lineage>
        <taxon>Bacteria</taxon>
        <taxon>Pseudomonadati</taxon>
        <taxon>Pseudomonadota</taxon>
        <taxon>Gammaproteobacteria</taxon>
        <taxon>Cellvibrionales</taxon>
        <taxon>Cellvibrionaceae</taxon>
        <taxon>Marinimicrobium</taxon>
    </lineage>
</organism>
<sequence>MSDNVIAFKRPSAKEKHKGKTLCRSGFHKWKVVTERKFDVKQGKLVTLYECTRCGKRKTTAH</sequence>
<evidence type="ECO:0000313" key="2">
    <source>
        <dbReference type="Proteomes" id="UP000273643"/>
    </source>
</evidence>
<evidence type="ECO:0000313" key="1">
    <source>
        <dbReference type="EMBL" id="ROQ21687.1"/>
    </source>
</evidence>
<protein>
    <submittedName>
        <fullName evidence="1">Uncharacterized protein</fullName>
    </submittedName>
</protein>
<accession>A0A3N1P3E9</accession>
<dbReference type="Proteomes" id="UP000273643">
    <property type="component" value="Unassembled WGS sequence"/>
</dbReference>